<accession>A0ABT1VB67</accession>
<reference evidence="1 2" key="1">
    <citation type="submission" date="2022-07" db="EMBL/GenBank/DDBJ databases">
        <authorList>
            <person name="Phongsopitanun W."/>
            <person name="Tanasupawat S."/>
        </authorList>
    </citation>
    <scope>NUCLEOTIDE SEQUENCE [LARGE SCALE GENOMIC DNA]</scope>
    <source>
        <strain evidence="1 2">RCU-064</strain>
    </source>
</reference>
<keyword evidence="2" id="KW-1185">Reference proteome</keyword>
<name>A0ABT1VB67_9ACTN</name>
<dbReference type="Proteomes" id="UP001204746">
    <property type="component" value="Unassembled WGS sequence"/>
</dbReference>
<organism evidence="1 2">
    <name type="scientific">Streptomyces rugosispiralis</name>
    <dbReference type="NCBI Taxonomy" id="2967341"/>
    <lineage>
        <taxon>Bacteria</taxon>
        <taxon>Bacillati</taxon>
        <taxon>Actinomycetota</taxon>
        <taxon>Actinomycetes</taxon>
        <taxon>Kitasatosporales</taxon>
        <taxon>Streptomycetaceae</taxon>
        <taxon>Streptomyces</taxon>
    </lineage>
</organism>
<protein>
    <submittedName>
        <fullName evidence="1">Uncharacterized protein</fullName>
    </submittedName>
</protein>
<sequence>MRIPGKKSKELSEDLQLMDAGLTMVADLIADNAAKSLREGRWTDLVADLAEASRRTQISLHEAVERALAEGETFETLAGGSRVSSEYLKAAYEQFNREMWAQPGPGEDGREPWRVLG</sequence>
<evidence type="ECO:0000313" key="2">
    <source>
        <dbReference type="Proteomes" id="UP001204746"/>
    </source>
</evidence>
<evidence type="ECO:0000313" key="1">
    <source>
        <dbReference type="EMBL" id="MCQ8194643.1"/>
    </source>
</evidence>
<dbReference type="RefSeq" id="WP_256655406.1">
    <property type="nucleotide sequence ID" value="NZ_JANIAA010000051.1"/>
</dbReference>
<comment type="caution">
    <text evidence="1">The sequence shown here is derived from an EMBL/GenBank/DDBJ whole genome shotgun (WGS) entry which is preliminary data.</text>
</comment>
<gene>
    <name evidence="1" type="ORF">NP777_41740</name>
</gene>
<proteinExistence type="predicted"/>
<dbReference type="EMBL" id="JANIAA010000051">
    <property type="protein sequence ID" value="MCQ8194643.1"/>
    <property type="molecule type" value="Genomic_DNA"/>
</dbReference>